<evidence type="ECO:0000313" key="2">
    <source>
        <dbReference type="EMBL" id="OIQ91846.1"/>
    </source>
</evidence>
<comment type="caution">
    <text evidence="2">The sequence shown here is derived from an EMBL/GenBank/DDBJ whole genome shotgun (WGS) entry which is preliminary data.</text>
</comment>
<dbReference type="SUPFAM" id="SSF52402">
    <property type="entry name" value="Adenine nucleotide alpha hydrolases-like"/>
    <property type="match status" value="1"/>
</dbReference>
<gene>
    <name evidence="2" type="ORF">GALL_262170</name>
</gene>
<dbReference type="GO" id="GO:0005524">
    <property type="term" value="F:ATP binding"/>
    <property type="evidence" value="ECO:0007669"/>
    <property type="project" value="UniProtKB-KW"/>
</dbReference>
<protein>
    <submittedName>
        <fullName evidence="2">ATP-binding region</fullName>
    </submittedName>
</protein>
<organism evidence="2">
    <name type="scientific">mine drainage metagenome</name>
    <dbReference type="NCBI Taxonomy" id="410659"/>
    <lineage>
        <taxon>unclassified sequences</taxon>
        <taxon>metagenomes</taxon>
        <taxon>ecological metagenomes</taxon>
    </lineage>
</organism>
<dbReference type="Gene3D" id="3.40.50.620">
    <property type="entry name" value="HUPs"/>
    <property type="match status" value="1"/>
</dbReference>
<proteinExistence type="predicted"/>
<dbReference type="EMBL" id="MLJW01000247">
    <property type="protein sequence ID" value="OIQ91846.1"/>
    <property type="molecule type" value="Genomic_DNA"/>
</dbReference>
<dbReference type="Gene3D" id="3.90.1490.10">
    <property type="entry name" value="putative n-type atp pyrophosphatase, domain 2"/>
    <property type="match status" value="1"/>
</dbReference>
<dbReference type="InterPro" id="IPR014729">
    <property type="entry name" value="Rossmann-like_a/b/a_fold"/>
</dbReference>
<dbReference type="InterPro" id="IPR002761">
    <property type="entry name" value="Diphthami_syn_dom"/>
</dbReference>
<reference evidence="2" key="1">
    <citation type="submission" date="2016-10" db="EMBL/GenBank/DDBJ databases">
        <title>Sequence of Gallionella enrichment culture.</title>
        <authorList>
            <person name="Poehlein A."/>
            <person name="Muehling M."/>
            <person name="Daniel R."/>
        </authorList>
    </citation>
    <scope>NUCLEOTIDE SEQUENCE</scope>
</reference>
<name>A0A1J5R783_9ZZZZ</name>
<keyword evidence="2" id="KW-0547">Nucleotide-binding</keyword>
<keyword evidence="2" id="KW-0067">ATP-binding</keyword>
<accession>A0A1J5R783</accession>
<sequence length="225" mass="25303">MRKNTWLSWSSGKDSAWALHVLRQSGEYEVTGLFTTVNAAFDRVAMHAVPVELLKRQAEAVSLPLHLIEIPYPCSDEQYDYAMTDFVMLARDNGVQCMAFGDLHLQDIRRYREERMQGTGIEPIFPLWNKPTRALLEEMLAGGLRACLTCVDPRALPAKFAGCELTTALVDSMPSGVDPCGENGEFHTFVFDGPMFAQPLDIEMGEVVERDGFVFADCRLRHPRD</sequence>
<dbReference type="Pfam" id="PF01902">
    <property type="entry name" value="Diphthami_syn_2"/>
    <property type="match status" value="1"/>
</dbReference>
<dbReference type="AlphaFoldDB" id="A0A1J5R783"/>
<evidence type="ECO:0000259" key="1">
    <source>
        <dbReference type="Pfam" id="PF01902"/>
    </source>
</evidence>
<feature type="domain" description="Diphthamide synthase" evidence="1">
    <location>
        <begin position="9"/>
        <end position="211"/>
    </location>
</feature>